<comment type="caution">
    <text evidence="2">The sequence shown here is derived from an EMBL/GenBank/DDBJ whole genome shotgun (WGS) entry which is preliminary data.</text>
</comment>
<dbReference type="InterPro" id="IPR047650">
    <property type="entry name" value="Transpos_IS110"/>
</dbReference>
<evidence type="ECO:0000313" key="2">
    <source>
        <dbReference type="EMBL" id="EQD80842.1"/>
    </source>
</evidence>
<protein>
    <submittedName>
        <fullName evidence="2">Transposase IS116/IS110/IS902 family protein</fullName>
    </submittedName>
</protein>
<dbReference type="PANTHER" id="PTHR33055:SF3">
    <property type="entry name" value="PUTATIVE TRANSPOSASE FOR IS117-RELATED"/>
    <property type="match status" value="1"/>
</dbReference>
<dbReference type="GO" id="GO:0004803">
    <property type="term" value="F:transposase activity"/>
    <property type="evidence" value="ECO:0007669"/>
    <property type="project" value="InterPro"/>
</dbReference>
<gene>
    <name evidence="2" type="ORF">B1A_00460</name>
</gene>
<dbReference type="InterPro" id="IPR002525">
    <property type="entry name" value="Transp_IS110-like_N"/>
</dbReference>
<reference evidence="2" key="2">
    <citation type="journal article" date="2014" name="ISME J.">
        <title>Microbial stratification in low pH oxic and suboxic macroscopic growths along an acid mine drainage.</title>
        <authorList>
            <person name="Mendez-Garcia C."/>
            <person name="Mesa V."/>
            <person name="Sprenger R.R."/>
            <person name="Richter M."/>
            <person name="Diez M.S."/>
            <person name="Solano J."/>
            <person name="Bargiela R."/>
            <person name="Golyshina O.V."/>
            <person name="Manteca A."/>
            <person name="Ramos J.L."/>
            <person name="Gallego J.R."/>
            <person name="Llorente I."/>
            <person name="Martins Dos Santos V.A."/>
            <person name="Jensen O.N."/>
            <person name="Pelaez A.I."/>
            <person name="Sanchez J."/>
            <person name="Ferrer M."/>
        </authorList>
    </citation>
    <scope>NUCLEOTIDE SEQUENCE</scope>
</reference>
<dbReference type="GO" id="GO:0006313">
    <property type="term" value="P:DNA transposition"/>
    <property type="evidence" value="ECO:0007669"/>
    <property type="project" value="InterPro"/>
</dbReference>
<accession>T1CE94</accession>
<dbReference type="PANTHER" id="PTHR33055">
    <property type="entry name" value="TRANSPOSASE FOR INSERTION SEQUENCE ELEMENT IS1111A"/>
    <property type="match status" value="1"/>
</dbReference>
<feature type="domain" description="Transposase IS110-like N-terminal" evidence="1">
    <location>
        <begin position="1"/>
        <end position="131"/>
    </location>
</feature>
<dbReference type="Pfam" id="PF01548">
    <property type="entry name" value="DEDD_Tnp_IS110"/>
    <property type="match status" value="1"/>
</dbReference>
<feature type="non-terminal residue" evidence="2">
    <location>
        <position position="131"/>
    </location>
</feature>
<proteinExistence type="predicted"/>
<name>T1CE94_9ZZZZ</name>
<sequence length="131" mass="14638">MDIAKQVFQVHGVDEQGKARVGRQLARGKVLEFFVQLPPCLIGIEACASAHYWGRELTKLGHTVKLMAAQFVIPYRKRGKNDANDAEAICETVGRPNMHFVAIKSEEQQSVLMVHRARTLVVANRTAQVNQ</sequence>
<evidence type="ECO:0000259" key="1">
    <source>
        <dbReference type="Pfam" id="PF01548"/>
    </source>
</evidence>
<dbReference type="AlphaFoldDB" id="T1CE94"/>
<dbReference type="GO" id="GO:0003677">
    <property type="term" value="F:DNA binding"/>
    <property type="evidence" value="ECO:0007669"/>
    <property type="project" value="InterPro"/>
</dbReference>
<organism evidence="2">
    <name type="scientific">mine drainage metagenome</name>
    <dbReference type="NCBI Taxonomy" id="410659"/>
    <lineage>
        <taxon>unclassified sequences</taxon>
        <taxon>metagenomes</taxon>
        <taxon>ecological metagenomes</taxon>
    </lineage>
</organism>
<reference evidence="2" key="1">
    <citation type="submission" date="2013-08" db="EMBL/GenBank/DDBJ databases">
        <authorList>
            <person name="Mendez C."/>
            <person name="Richter M."/>
            <person name="Ferrer M."/>
            <person name="Sanchez J."/>
        </authorList>
    </citation>
    <scope>NUCLEOTIDE SEQUENCE</scope>
</reference>
<dbReference type="EMBL" id="AUZX01000343">
    <property type="protein sequence ID" value="EQD80842.1"/>
    <property type="molecule type" value="Genomic_DNA"/>
</dbReference>